<organism evidence="1 2">
    <name type="scientific">Cryptotermes secundus</name>
    <dbReference type="NCBI Taxonomy" id="105785"/>
    <lineage>
        <taxon>Eukaryota</taxon>
        <taxon>Metazoa</taxon>
        <taxon>Ecdysozoa</taxon>
        <taxon>Arthropoda</taxon>
        <taxon>Hexapoda</taxon>
        <taxon>Insecta</taxon>
        <taxon>Pterygota</taxon>
        <taxon>Neoptera</taxon>
        <taxon>Polyneoptera</taxon>
        <taxon>Dictyoptera</taxon>
        <taxon>Blattodea</taxon>
        <taxon>Blattoidea</taxon>
        <taxon>Termitoidae</taxon>
        <taxon>Kalotermitidae</taxon>
        <taxon>Cryptotermitinae</taxon>
        <taxon>Cryptotermes</taxon>
    </lineage>
</organism>
<evidence type="ECO:0000313" key="2">
    <source>
        <dbReference type="Proteomes" id="UP000235965"/>
    </source>
</evidence>
<dbReference type="InParanoid" id="A0A2J7RCU3"/>
<dbReference type="EMBL" id="NEVH01005883">
    <property type="protein sequence ID" value="PNF38653.1"/>
    <property type="molecule type" value="Genomic_DNA"/>
</dbReference>
<protein>
    <submittedName>
        <fullName evidence="1">Uncharacterized protein</fullName>
    </submittedName>
</protein>
<dbReference type="Proteomes" id="UP000235965">
    <property type="component" value="Unassembled WGS sequence"/>
</dbReference>
<dbReference type="AlphaFoldDB" id="A0A2J7RCU3"/>
<comment type="caution">
    <text evidence="1">The sequence shown here is derived from an EMBL/GenBank/DDBJ whole genome shotgun (WGS) entry which is preliminary data.</text>
</comment>
<reference evidence="1 2" key="1">
    <citation type="submission" date="2017-12" db="EMBL/GenBank/DDBJ databases">
        <title>Hemimetabolous genomes reveal molecular basis of termite eusociality.</title>
        <authorList>
            <person name="Harrison M.C."/>
            <person name="Jongepier E."/>
            <person name="Robertson H.M."/>
            <person name="Arning N."/>
            <person name="Bitard-Feildel T."/>
            <person name="Chao H."/>
            <person name="Childers C.P."/>
            <person name="Dinh H."/>
            <person name="Doddapaneni H."/>
            <person name="Dugan S."/>
            <person name="Gowin J."/>
            <person name="Greiner C."/>
            <person name="Han Y."/>
            <person name="Hu H."/>
            <person name="Hughes D.S.T."/>
            <person name="Huylmans A.-K."/>
            <person name="Kemena C."/>
            <person name="Kremer L.P.M."/>
            <person name="Lee S.L."/>
            <person name="Lopez-Ezquerra A."/>
            <person name="Mallet L."/>
            <person name="Monroy-Kuhn J.M."/>
            <person name="Moser A."/>
            <person name="Murali S.C."/>
            <person name="Muzny D.M."/>
            <person name="Otani S."/>
            <person name="Piulachs M.-D."/>
            <person name="Poelchau M."/>
            <person name="Qu J."/>
            <person name="Schaub F."/>
            <person name="Wada-Katsumata A."/>
            <person name="Worley K.C."/>
            <person name="Xie Q."/>
            <person name="Ylla G."/>
            <person name="Poulsen M."/>
            <person name="Gibbs R.A."/>
            <person name="Schal C."/>
            <person name="Richards S."/>
            <person name="Belles X."/>
            <person name="Korb J."/>
            <person name="Bornberg-Bauer E."/>
        </authorList>
    </citation>
    <scope>NUCLEOTIDE SEQUENCE [LARGE SCALE GENOMIC DNA]</scope>
    <source>
        <tissue evidence="1">Whole body</tissue>
    </source>
</reference>
<proteinExistence type="predicted"/>
<evidence type="ECO:0000313" key="1">
    <source>
        <dbReference type="EMBL" id="PNF38653.1"/>
    </source>
</evidence>
<sequence length="74" mass="8391">MKIKKGKAIPITGHGDPQGCEMLRLHFLDNWPTDGGKVVSLVCQLSFTPRKIPIYTENHLLMVNEIANKKYEIL</sequence>
<accession>A0A2J7RCU3</accession>
<name>A0A2J7RCU3_9NEOP</name>
<keyword evidence="2" id="KW-1185">Reference proteome</keyword>
<gene>
    <name evidence="1" type="ORF">B7P43_G01203</name>
</gene>